<feature type="domain" description="Rho-GAP" evidence="4">
    <location>
        <begin position="12"/>
        <end position="130"/>
    </location>
</feature>
<keyword evidence="3" id="KW-0963">Cytoplasm</keyword>
<proteinExistence type="predicted"/>
<evidence type="ECO:0000313" key="6">
    <source>
        <dbReference type="Proteomes" id="UP000233556"/>
    </source>
</evidence>
<dbReference type="PANTHER" id="PTHR23175">
    <property type="entry name" value="PDZ DOMAIN-CONTAINING PROTEIN"/>
    <property type="match status" value="1"/>
</dbReference>
<organism evidence="5 6">
    <name type="scientific">Limosa lapponica baueri</name>
    <dbReference type="NCBI Taxonomy" id="1758121"/>
    <lineage>
        <taxon>Eukaryota</taxon>
        <taxon>Metazoa</taxon>
        <taxon>Chordata</taxon>
        <taxon>Craniata</taxon>
        <taxon>Vertebrata</taxon>
        <taxon>Euteleostomi</taxon>
        <taxon>Archelosauria</taxon>
        <taxon>Archosauria</taxon>
        <taxon>Dinosauria</taxon>
        <taxon>Saurischia</taxon>
        <taxon>Theropoda</taxon>
        <taxon>Coelurosauria</taxon>
        <taxon>Aves</taxon>
        <taxon>Neognathae</taxon>
        <taxon>Neoaves</taxon>
        <taxon>Charadriiformes</taxon>
        <taxon>Scolopacidae</taxon>
        <taxon>Limosa</taxon>
    </lineage>
</organism>
<dbReference type="EMBL" id="KZ516270">
    <property type="protein sequence ID" value="PKU29773.1"/>
    <property type="molecule type" value="Genomic_DNA"/>
</dbReference>
<dbReference type="Gene3D" id="1.10.555.10">
    <property type="entry name" value="Rho GTPase activation protein"/>
    <property type="match status" value="2"/>
</dbReference>
<keyword evidence="6" id="KW-1185">Reference proteome</keyword>
<dbReference type="SMART" id="SM00324">
    <property type="entry name" value="RhoGAP"/>
    <property type="match status" value="1"/>
</dbReference>
<sequence length="130" mass="14872">MLAWIKAIQDNSNLNDEYIPLIVDICCKLVEERGLEYTGIYRVPGNNAAISSMQEELNKGMTDIDVHDDMEPRNLAIVFGPTLVRTSDDNMTHMVTHMPDQYKIVETLIQKHDWFFTEDDAEEPLVSIVS</sequence>
<dbReference type="GO" id="GO:0051645">
    <property type="term" value="P:Golgi localization"/>
    <property type="evidence" value="ECO:0007669"/>
    <property type="project" value="TreeGrafter"/>
</dbReference>
<evidence type="ECO:0000313" key="5">
    <source>
        <dbReference type="EMBL" id="PKU29773.1"/>
    </source>
</evidence>
<evidence type="ECO:0000256" key="2">
    <source>
        <dbReference type="ARBA" id="ARBA00004496"/>
    </source>
</evidence>
<dbReference type="GO" id="GO:0012505">
    <property type="term" value="C:endomembrane system"/>
    <property type="evidence" value="ECO:0007669"/>
    <property type="project" value="UniProtKB-SubCell"/>
</dbReference>
<dbReference type="InterPro" id="IPR000198">
    <property type="entry name" value="RhoGAP_dom"/>
</dbReference>
<reference evidence="6" key="2">
    <citation type="submission" date="2017-12" db="EMBL/GenBank/DDBJ databases">
        <title>Genome sequence of the Bar-tailed Godwit (Limosa lapponica baueri).</title>
        <authorList>
            <person name="Lima N.C.B."/>
            <person name="Parody-Merino A.M."/>
            <person name="Battley P.F."/>
            <person name="Fidler A.E."/>
            <person name="Prosdocimi F."/>
        </authorList>
    </citation>
    <scope>NUCLEOTIDE SEQUENCE [LARGE SCALE GENOMIC DNA]</scope>
</reference>
<dbReference type="PANTHER" id="PTHR23175:SF16">
    <property type="entry name" value="RHO GTPASE-ACTIVATING PROTEIN 21"/>
    <property type="match status" value="1"/>
</dbReference>
<gene>
    <name evidence="5" type="ORF">llap_19923</name>
</gene>
<evidence type="ECO:0000256" key="3">
    <source>
        <dbReference type="ARBA" id="ARBA00022490"/>
    </source>
</evidence>
<comment type="subcellular location">
    <subcellularLocation>
        <location evidence="2">Cytoplasm</location>
    </subcellularLocation>
    <subcellularLocation>
        <location evidence="1">Endomembrane system</location>
        <topology evidence="1">Peripheral membrane protein</topology>
    </subcellularLocation>
</comment>
<dbReference type="Pfam" id="PF00620">
    <property type="entry name" value="RhoGAP"/>
    <property type="match status" value="1"/>
</dbReference>
<evidence type="ECO:0000256" key="1">
    <source>
        <dbReference type="ARBA" id="ARBA00004184"/>
    </source>
</evidence>
<dbReference type="GO" id="GO:0007165">
    <property type="term" value="P:signal transduction"/>
    <property type="evidence" value="ECO:0007669"/>
    <property type="project" value="InterPro"/>
</dbReference>
<dbReference type="AlphaFoldDB" id="A0A2I0T7J5"/>
<dbReference type="PROSITE" id="PS50238">
    <property type="entry name" value="RHOGAP"/>
    <property type="match status" value="1"/>
</dbReference>
<dbReference type="SUPFAM" id="SSF48350">
    <property type="entry name" value="GTPase activation domain, GAP"/>
    <property type="match status" value="1"/>
</dbReference>
<name>A0A2I0T7J5_LIMLA</name>
<dbReference type="OrthoDB" id="6281275at2759"/>
<reference evidence="6" key="1">
    <citation type="submission" date="2017-11" db="EMBL/GenBank/DDBJ databases">
        <authorList>
            <person name="Lima N.C."/>
            <person name="Parody-Merino A.M."/>
            <person name="Battley P.F."/>
            <person name="Fidler A.E."/>
            <person name="Prosdocimi F."/>
        </authorList>
    </citation>
    <scope>NUCLEOTIDE SEQUENCE [LARGE SCALE GENOMIC DNA]</scope>
</reference>
<evidence type="ECO:0000259" key="4">
    <source>
        <dbReference type="PROSITE" id="PS50238"/>
    </source>
</evidence>
<dbReference type="InterPro" id="IPR008936">
    <property type="entry name" value="Rho_GTPase_activation_prot"/>
</dbReference>
<protein>
    <submittedName>
        <fullName evidence="5">Rho gtpase-activating protein 21 isoform x3</fullName>
    </submittedName>
</protein>
<dbReference type="Proteomes" id="UP000233556">
    <property type="component" value="Unassembled WGS sequence"/>
</dbReference>
<dbReference type="GO" id="GO:0005737">
    <property type="term" value="C:cytoplasm"/>
    <property type="evidence" value="ECO:0007669"/>
    <property type="project" value="UniProtKB-SubCell"/>
</dbReference>
<accession>A0A2I0T7J5</accession>